<dbReference type="Pfam" id="PF13456">
    <property type="entry name" value="RVT_3"/>
    <property type="match status" value="1"/>
</dbReference>
<dbReference type="GO" id="GO:0003676">
    <property type="term" value="F:nucleic acid binding"/>
    <property type="evidence" value="ECO:0007669"/>
    <property type="project" value="InterPro"/>
</dbReference>
<protein>
    <recommendedName>
        <fullName evidence="1">RNase H type-1 domain-containing protein</fullName>
    </recommendedName>
</protein>
<evidence type="ECO:0000259" key="1">
    <source>
        <dbReference type="Pfam" id="PF13456"/>
    </source>
</evidence>
<dbReference type="Proteomes" id="UP001054252">
    <property type="component" value="Unassembled WGS sequence"/>
</dbReference>
<reference evidence="2 3" key="1">
    <citation type="journal article" date="2021" name="Commun. Biol.">
        <title>The genome of Shorea leprosula (Dipterocarpaceae) highlights the ecological relevance of drought in aseasonal tropical rainforests.</title>
        <authorList>
            <person name="Ng K.K.S."/>
            <person name="Kobayashi M.J."/>
            <person name="Fawcett J.A."/>
            <person name="Hatakeyama M."/>
            <person name="Paape T."/>
            <person name="Ng C.H."/>
            <person name="Ang C.C."/>
            <person name="Tnah L.H."/>
            <person name="Lee C.T."/>
            <person name="Nishiyama T."/>
            <person name="Sese J."/>
            <person name="O'Brien M.J."/>
            <person name="Copetti D."/>
            <person name="Mohd Noor M.I."/>
            <person name="Ong R.C."/>
            <person name="Putra M."/>
            <person name="Sireger I.Z."/>
            <person name="Indrioko S."/>
            <person name="Kosugi Y."/>
            <person name="Izuno A."/>
            <person name="Isagi Y."/>
            <person name="Lee S.L."/>
            <person name="Shimizu K.K."/>
        </authorList>
    </citation>
    <scope>NUCLEOTIDE SEQUENCE [LARGE SCALE GENOMIC DNA]</scope>
    <source>
        <strain evidence="2">214</strain>
    </source>
</reference>
<evidence type="ECO:0000313" key="2">
    <source>
        <dbReference type="EMBL" id="GKV10979.1"/>
    </source>
</evidence>
<evidence type="ECO:0000313" key="3">
    <source>
        <dbReference type="Proteomes" id="UP001054252"/>
    </source>
</evidence>
<dbReference type="CDD" id="cd06222">
    <property type="entry name" value="RNase_H_like"/>
    <property type="match status" value="1"/>
</dbReference>
<name>A0AAV5JHY3_9ROSI</name>
<dbReference type="GO" id="GO:0004523">
    <property type="term" value="F:RNA-DNA hybrid ribonuclease activity"/>
    <property type="evidence" value="ECO:0007669"/>
    <property type="project" value="InterPro"/>
</dbReference>
<dbReference type="Gene3D" id="3.30.420.10">
    <property type="entry name" value="Ribonuclease H-like superfamily/Ribonuclease H"/>
    <property type="match status" value="1"/>
</dbReference>
<organism evidence="2 3">
    <name type="scientific">Rubroshorea leprosula</name>
    <dbReference type="NCBI Taxonomy" id="152421"/>
    <lineage>
        <taxon>Eukaryota</taxon>
        <taxon>Viridiplantae</taxon>
        <taxon>Streptophyta</taxon>
        <taxon>Embryophyta</taxon>
        <taxon>Tracheophyta</taxon>
        <taxon>Spermatophyta</taxon>
        <taxon>Magnoliopsida</taxon>
        <taxon>eudicotyledons</taxon>
        <taxon>Gunneridae</taxon>
        <taxon>Pentapetalae</taxon>
        <taxon>rosids</taxon>
        <taxon>malvids</taxon>
        <taxon>Malvales</taxon>
        <taxon>Dipterocarpaceae</taxon>
        <taxon>Rubroshorea</taxon>
    </lineage>
</organism>
<accession>A0AAV5JHY3</accession>
<dbReference type="InterPro" id="IPR002156">
    <property type="entry name" value="RNaseH_domain"/>
</dbReference>
<comment type="caution">
    <text evidence="2">The sequence shown here is derived from an EMBL/GenBank/DDBJ whole genome shotgun (WGS) entry which is preliminary data.</text>
</comment>
<dbReference type="InterPro" id="IPR053151">
    <property type="entry name" value="RNase_H-like"/>
</dbReference>
<dbReference type="InterPro" id="IPR036397">
    <property type="entry name" value="RNaseH_sf"/>
</dbReference>
<dbReference type="AlphaFoldDB" id="A0AAV5JHY3"/>
<dbReference type="SUPFAM" id="SSF53098">
    <property type="entry name" value="Ribonuclease H-like"/>
    <property type="match status" value="1"/>
</dbReference>
<dbReference type="EMBL" id="BPVZ01000033">
    <property type="protein sequence ID" value="GKV10979.1"/>
    <property type="molecule type" value="Genomic_DNA"/>
</dbReference>
<gene>
    <name evidence="2" type="ORF">SLEP1_g22272</name>
</gene>
<dbReference type="InterPro" id="IPR044730">
    <property type="entry name" value="RNase_H-like_dom_plant"/>
</dbReference>
<dbReference type="PANTHER" id="PTHR47723:SF19">
    <property type="entry name" value="POLYNUCLEOTIDYL TRANSFERASE, RIBONUCLEASE H-LIKE SUPERFAMILY PROTEIN"/>
    <property type="match status" value="1"/>
</dbReference>
<sequence length="201" mass="22000">MILQHAKYIELAMTLLRLANTQLPQWVRWIPPTEGFYKLSSNGSHKSMNGVANAQVLIRYSLGHKIVGFMVNIGHASILIAKPWGMKAGLHLCHELGITKVVAEITKVVAEMNSLIAIHFVHEGRELDNLVAPLLSNIRSLMTKLESCILQHTLQEVNAAVDFLASLGHSSPLGLCILDSLPNGLQPILLGDQNGASFLRT</sequence>
<dbReference type="InterPro" id="IPR012337">
    <property type="entry name" value="RNaseH-like_sf"/>
</dbReference>
<proteinExistence type="predicted"/>
<keyword evidence="3" id="KW-1185">Reference proteome</keyword>
<dbReference type="PANTHER" id="PTHR47723">
    <property type="entry name" value="OS05G0353850 PROTEIN"/>
    <property type="match status" value="1"/>
</dbReference>
<feature type="domain" description="RNase H type-1" evidence="1">
    <location>
        <begin position="42"/>
        <end position="166"/>
    </location>
</feature>